<comment type="caution">
    <text evidence="3">The sequence shown here is derived from an EMBL/GenBank/DDBJ whole genome shotgun (WGS) entry which is preliminary data.</text>
</comment>
<protein>
    <submittedName>
        <fullName evidence="3">Cellulose binding domain-containing protein</fullName>
    </submittedName>
</protein>
<gene>
    <name evidence="3" type="ORF">ACFOX0_16845</name>
</gene>
<dbReference type="Gene3D" id="2.60.40.290">
    <property type="match status" value="1"/>
</dbReference>
<feature type="signal peptide" evidence="1">
    <location>
        <begin position="1"/>
        <end position="22"/>
    </location>
</feature>
<keyword evidence="1" id="KW-0732">Signal</keyword>
<evidence type="ECO:0000313" key="3">
    <source>
        <dbReference type="EMBL" id="MFC4107583.1"/>
    </source>
</evidence>
<proteinExistence type="predicted"/>
<evidence type="ECO:0000256" key="1">
    <source>
        <dbReference type="SAM" id="SignalP"/>
    </source>
</evidence>
<dbReference type="PROSITE" id="PS51318">
    <property type="entry name" value="TAT"/>
    <property type="match status" value="1"/>
</dbReference>
<evidence type="ECO:0000313" key="4">
    <source>
        <dbReference type="Proteomes" id="UP001595868"/>
    </source>
</evidence>
<organism evidence="3 4">
    <name type="scientific">Micromonospora zhanjiangensis</name>
    <dbReference type="NCBI Taxonomy" id="1522057"/>
    <lineage>
        <taxon>Bacteria</taxon>
        <taxon>Bacillati</taxon>
        <taxon>Actinomycetota</taxon>
        <taxon>Actinomycetes</taxon>
        <taxon>Micromonosporales</taxon>
        <taxon>Micromonosporaceae</taxon>
        <taxon>Micromonospora</taxon>
    </lineage>
</organism>
<dbReference type="EMBL" id="JBHSBN010000010">
    <property type="protein sequence ID" value="MFC4107583.1"/>
    <property type="molecule type" value="Genomic_DNA"/>
</dbReference>
<dbReference type="InterPro" id="IPR008965">
    <property type="entry name" value="CBM2/CBM3_carb-bd_dom_sf"/>
</dbReference>
<dbReference type="RefSeq" id="WP_377546672.1">
    <property type="nucleotide sequence ID" value="NZ_JBHSBN010000010.1"/>
</dbReference>
<dbReference type="InterPro" id="IPR012291">
    <property type="entry name" value="CBM2_carb-bd_dom_sf"/>
</dbReference>
<dbReference type="Proteomes" id="UP001595868">
    <property type="component" value="Unassembled WGS sequence"/>
</dbReference>
<dbReference type="InterPro" id="IPR006311">
    <property type="entry name" value="TAT_signal"/>
</dbReference>
<dbReference type="PROSITE" id="PS51173">
    <property type="entry name" value="CBM2"/>
    <property type="match status" value="1"/>
</dbReference>
<evidence type="ECO:0000259" key="2">
    <source>
        <dbReference type="PROSITE" id="PS51173"/>
    </source>
</evidence>
<keyword evidence="4" id="KW-1185">Reference proteome</keyword>
<feature type="domain" description="CBM2" evidence="2">
    <location>
        <begin position="35"/>
        <end position="155"/>
    </location>
</feature>
<name>A0ABV8KNE9_9ACTN</name>
<feature type="chain" id="PRO_5046831225" evidence="1">
    <location>
        <begin position="23"/>
        <end position="364"/>
    </location>
</feature>
<accession>A0ABV8KNE9</accession>
<dbReference type="SMART" id="SM00637">
    <property type="entry name" value="CBD_II"/>
    <property type="match status" value="1"/>
</dbReference>
<dbReference type="SUPFAM" id="SSF49384">
    <property type="entry name" value="Carbohydrate-binding domain"/>
    <property type="match status" value="1"/>
</dbReference>
<sequence>MTVSRRSLLTVCGIVAGTGLLAAVTPAVAGGAPAGATLAGACDATAHIDSQWGAGATGGQIVTITVANTSTASATRWNVTWPLGDGQQVVSAWNATVSATGPTATATNAAHNGALAPGAATSFGVQLSGTAPVPAPTCVSDATAPTGSGSPATTPPGGADVTVTQADNQRTVTLLVGQRLGVALGADFVPPAVSGPALVNVATSGGYPTGQPLAATYRAVTTGTVDLTSHTDYACRHTVPPCALPTLLWTVHVRVVDVSPTGTGRTVTVTRADNQRDVALRVGDTLVVSLPRDYQPPKVAPDGVLVQRDVTGGYPTDQPLVARYQAAALGRADVTTKTDGACLHQPTPCPSPQVPWLVHLTVTT</sequence>
<reference evidence="4" key="1">
    <citation type="journal article" date="2019" name="Int. J. Syst. Evol. Microbiol.">
        <title>The Global Catalogue of Microorganisms (GCM) 10K type strain sequencing project: providing services to taxonomists for standard genome sequencing and annotation.</title>
        <authorList>
            <consortium name="The Broad Institute Genomics Platform"/>
            <consortium name="The Broad Institute Genome Sequencing Center for Infectious Disease"/>
            <person name="Wu L."/>
            <person name="Ma J."/>
        </authorList>
    </citation>
    <scope>NUCLEOTIDE SEQUENCE [LARGE SCALE GENOMIC DNA]</scope>
    <source>
        <strain evidence="4">2902at01</strain>
    </source>
</reference>
<dbReference type="InterPro" id="IPR001919">
    <property type="entry name" value="CBD2"/>
</dbReference>
<dbReference type="Pfam" id="PF00553">
    <property type="entry name" value="CBM_2"/>
    <property type="match status" value="1"/>
</dbReference>